<protein>
    <submittedName>
        <fullName evidence="2">Uncharacterized protein</fullName>
    </submittedName>
</protein>
<reference evidence="2" key="1">
    <citation type="submission" date="2021-01" db="EMBL/GenBank/DDBJ databases">
        <authorList>
            <person name="Corre E."/>
            <person name="Pelletier E."/>
            <person name="Niang G."/>
            <person name="Scheremetjew M."/>
            <person name="Finn R."/>
            <person name="Kale V."/>
            <person name="Holt S."/>
            <person name="Cochrane G."/>
            <person name="Meng A."/>
            <person name="Brown T."/>
            <person name="Cohen L."/>
        </authorList>
    </citation>
    <scope>NUCLEOTIDE SEQUENCE</scope>
    <source>
        <strain evidence="2">NIES-381</strain>
    </source>
</reference>
<proteinExistence type="predicted"/>
<dbReference type="EMBL" id="HBGA01024727">
    <property type="protein sequence ID" value="CAD8998101.1"/>
    <property type="molecule type" value="Transcribed_RNA"/>
</dbReference>
<accession>A0A7S1I1J8</accession>
<dbReference type="AlphaFoldDB" id="A0A7S1I1J8"/>
<name>A0A7S1I1J8_9EUGL</name>
<evidence type="ECO:0000313" key="2">
    <source>
        <dbReference type="EMBL" id="CAD8998101.1"/>
    </source>
</evidence>
<gene>
    <name evidence="2" type="ORF">EGYM00392_LOCUS9171</name>
</gene>
<feature type="region of interest" description="Disordered" evidence="1">
    <location>
        <begin position="115"/>
        <end position="159"/>
    </location>
</feature>
<sequence length="222" mass="24882">MFRRKERKVVGRFTNRADNVKDRWFNKGKKIAGFGWEDSAAFLQFDQPKAESPSHRDFPNNTLELNTTAKARRLLRKATERDKIQWAAIEGQDAGQSPAIIRGPPVQGSLLSILRTRGQQPSSQGRKHRVPPNKDLPDAKTLRFNDPNDAPYTSLPFTPERQCQPKSRILRHRNVPHTTLFQPPLSVAQPTLMGGACAASGKAPVAVAQVWHGCSRQGIEIY</sequence>
<organism evidence="2">
    <name type="scientific">Eutreptiella gymnastica</name>
    <dbReference type="NCBI Taxonomy" id="73025"/>
    <lineage>
        <taxon>Eukaryota</taxon>
        <taxon>Discoba</taxon>
        <taxon>Euglenozoa</taxon>
        <taxon>Euglenida</taxon>
        <taxon>Spirocuta</taxon>
        <taxon>Euglenophyceae</taxon>
        <taxon>Eutreptiales</taxon>
        <taxon>Eutreptiaceae</taxon>
        <taxon>Eutreptiella</taxon>
    </lineage>
</organism>
<evidence type="ECO:0000256" key="1">
    <source>
        <dbReference type="SAM" id="MobiDB-lite"/>
    </source>
</evidence>